<proteinExistence type="predicted"/>
<dbReference type="Proteomes" id="UP000034789">
    <property type="component" value="Unassembled WGS sequence"/>
</dbReference>
<dbReference type="EMBL" id="LCSD01000025">
    <property type="protein sequence ID" value="KKW46818.1"/>
    <property type="molecule type" value="Genomic_DNA"/>
</dbReference>
<accession>A0A0G1YTS1</accession>
<evidence type="ECO:0000313" key="2">
    <source>
        <dbReference type="Proteomes" id="UP000034789"/>
    </source>
</evidence>
<protein>
    <submittedName>
        <fullName evidence="1">Uncharacterized protein</fullName>
    </submittedName>
</protein>
<reference evidence="1 2" key="1">
    <citation type="journal article" date="2015" name="Nature">
        <title>rRNA introns, odd ribosomes, and small enigmatic genomes across a large radiation of phyla.</title>
        <authorList>
            <person name="Brown C.T."/>
            <person name="Hug L.A."/>
            <person name="Thomas B.C."/>
            <person name="Sharon I."/>
            <person name="Castelle C.J."/>
            <person name="Singh A."/>
            <person name="Wilkins M.J."/>
            <person name="Williams K.H."/>
            <person name="Banfield J.F."/>
        </authorList>
    </citation>
    <scope>NUCLEOTIDE SEQUENCE [LARGE SCALE GENOMIC DNA]</scope>
</reference>
<sequence>MNEANMFSTTPHHFDIPQQISIFDVLLRPSQQYLGKERKDVDIKVVGGVRFSKLTSLANKI</sequence>
<organism evidence="1 2">
    <name type="scientific">Candidatus Kaiserbacteria bacterium GW2011_GWA2_58_9</name>
    <dbReference type="NCBI Taxonomy" id="1618672"/>
    <lineage>
        <taxon>Bacteria</taxon>
        <taxon>Candidatus Kaiseribacteriota</taxon>
    </lineage>
</organism>
<name>A0A0G1YTS1_9BACT</name>
<gene>
    <name evidence="1" type="ORF">UY98_C0025G0005</name>
</gene>
<evidence type="ECO:0000313" key="1">
    <source>
        <dbReference type="EMBL" id="KKW46818.1"/>
    </source>
</evidence>
<dbReference type="AlphaFoldDB" id="A0A0G1YTS1"/>
<comment type="caution">
    <text evidence="1">The sequence shown here is derived from an EMBL/GenBank/DDBJ whole genome shotgun (WGS) entry which is preliminary data.</text>
</comment>